<evidence type="ECO:0000313" key="3">
    <source>
        <dbReference type="Proteomes" id="UP000095287"/>
    </source>
</evidence>
<keyword evidence="2" id="KW-1133">Transmembrane helix</keyword>
<accession>A0A1I7Z380</accession>
<sequence length="226" mass="25457">MVLQSLRLMAHFETFPCQLEAPNLSDLLRAFSRLSYPHERLKRLIYTPYDSTYRSRVVRSHCHACQNALAERITDVEGDVGRYRGVKFAAVSRRSDPQSAATKAVTATGHSPFTFVPPPRALFPDFNVRSEEEEVELRVNGPISTDLHAPAPTTWPVGRESETERLRRPNPVNPVDGGTPRGRFKENSAPYETVALLILRAIKHLDLLLFLLFLFPIYSCSILALG</sequence>
<keyword evidence="3" id="KW-1185">Reference proteome</keyword>
<name>A0A1I7Z380_9BILA</name>
<organism evidence="3 4">
    <name type="scientific">Steinernema glaseri</name>
    <dbReference type="NCBI Taxonomy" id="37863"/>
    <lineage>
        <taxon>Eukaryota</taxon>
        <taxon>Metazoa</taxon>
        <taxon>Ecdysozoa</taxon>
        <taxon>Nematoda</taxon>
        <taxon>Chromadorea</taxon>
        <taxon>Rhabditida</taxon>
        <taxon>Tylenchina</taxon>
        <taxon>Panagrolaimomorpha</taxon>
        <taxon>Strongyloidoidea</taxon>
        <taxon>Steinernematidae</taxon>
        <taxon>Steinernema</taxon>
    </lineage>
</organism>
<keyword evidence="2" id="KW-0472">Membrane</keyword>
<protein>
    <submittedName>
        <fullName evidence="4">Transmembrane protein 79</fullName>
    </submittedName>
</protein>
<proteinExistence type="predicted"/>
<feature type="transmembrane region" description="Helical" evidence="2">
    <location>
        <begin position="207"/>
        <end position="225"/>
    </location>
</feature>
<reference evidence="4" key="1">
    <citation type="submission" date="2016-11" db="UniProtKB">
        <authorList>
            <consortium name="WormBaseParasite"/>
        </authorList>
    </citation>
    <scope>IDENTIFICATION</scope>
</reference>
<evidence type="ECO:0000256" key="1">
    <source>
        <dbReference type="SAM" id="MobiDB-lite"/>
    </source>
</evidence>
<keyword evidence="2" id="KW-0812">Transmembrane</keyword>
<evidence type="ECO:0000313" key="4">
    <source>
        <dbReference type="WBParaSite" id="L893_g22320.t2"/>
    </source>
</evidence>
<dbReference type="WBParaSite" id="L893_g22320.t2">
    <property type="protein sequence ID" value="L893_g22320.t2"/>
    <property type="gene ID" value="L893_g22320"/>
</dbReference>
<dbReference type="AlphaFoldDB" id="A0A1I7Z380"/>
<evidence type="ECO:0000256" key="2">
    <source>
        <dbReference type="SAM" id="Phobius"/>
    </source>
</evidence>
<dbReference type="Proteomes" id="UP000095287">
    <property type="component" value="Unplaced"/>
</dbReference>
<feature type="region of interest" description="Disordered" evidence="1">
    <location>
        <begin position="148"/>
        <end position="184"/>
    </location>
</feature>